<evidence type="ECO:0008006" key="4">
    <source>
        <dbReference type="Google" id="ProtNLM"/>
    </source>
</evidence>
<evidence type="ECO:0000313" key="3">
    <source>
        <dbReference type="Proteomes" id="UP001597362"/>
    </source>
</evidence>
<keyword evidence="1" id="KW-0472">Membrane</keyword>
<evidence type="ECO:0000256" key="1">
    <source>
        <dbReference type="SAM" id="Phobius"/>
    </source>
</evidence>
<dbReference type="EMBL" id="JBHUHO010000029">
    <property type="protein sequence ID" value="MFD2115921.1"/>
    <property type="molecule type" value="Genomic_DNA"/>
</dbReference>
<evidence type="ECO:0000313" key="2">
    <source>
        <dbReference type="EMBL" id="MFD2115921.1"/>
    </source>
</evidence>
<dbReference type="RefSeq" id="WP_377771583.1">
    <property type="nucleotide sequence ID" value="NZ_JBHUHO010000029.1"/>
</dbReference>
<sequence>MTPRRWAMVTILLVLALISATIYYFTIIQQPKWDEMKLIKQRLATEANVVEWDQLAKYVWDEVVWVAEGAVIDQEINTVILRDEQPPLIILQNELIDRTQIEAQFMQSYSNEDTVELLSSRLGFVAGQPVWEIYYKMDQQYNYHFYEATTGQTIDNYRLINKH</sequence>
<reference evidence="3" key="1">
    <citation type="journal article" date="2019" name="Int. J. Syst. Evol. Microbiol.">
        <title>The Global Catalogue of Microorganisms (GCM) 10K type strain sequencing project: providing services to taxonomists for standard genome sequencing and annotation.</title>
        <authorList>
            <consortium name="The Broad Institute Genomics Platform"/>
            <consortium name="The Broad Institute Genome Sequencing Center for Infectious Disease"/>
            <person name="Wu L."/>
            <person name="Ma J."/>
        </authorList>
    </citation>
    <scope>NUCLEOTIDE SEQUENCE [LARGE SCALE GENOMIC DNA]</scope>
    <source>
        <strain evidence="3">GH52</strain>
    </source>
</reference>
<keyword evidence="1" id="KW-0812">Transmembrane</keyword>
<proteinExistence type="predicted"/>
<comment type="caution">
    <text evidence="2">The sequence shown here is derived from an EMBL/GenBank/DDBJ whole genome shotgun (WGS) entry which is preliminary data.</text>
</comment>
<gene>
    <name evidence="2" type="ORF">ACFSJH_09320</name>
</gene>
<name>A0ABW4YJM0_9BACL</name>
<organism evidence="2 3">
    <name type="scientific">Paenibacillus yanchengensis</name>
    <dbReference type="NCBI Taxonomy" id="2035833"/>
    <lineage>
        <taxon>Bacteria</taxon>
        <taxon>Bacillati</taxon>
        <taxon>Bacillota</taxon>
        <taxon>Bacilli</taxon>
        <taxon>Bacillales</taxon>
        <taxon>Paenibacillaceae</taxon>
        <taxon>Paenibacillus</taxon>
    </lineage>
</organism>
<dbReference type="Proteomes" id="UP001597362">
    <property type="component" value="Unassembled WGS sequence"/>
</dbReference>
<keyword evidence="1" id="KW-1133">Transmembrane helix</keyword>
<dbReference type="InterPro" id="IPR046350">
    <property type="entry name" value="Cystatin_sf"/>
</dbReference>
<dbReference type="SUPFAM" id="SSF54403">
    <property type="entry name" value="Cystatin/monellin"/>
    <property type="match status" value="1"/>
</dbReference>
<keyword evidence="3" id="KW-1185">Reference proteome</keyword>
<protein>
    <recommendedName>
        <fullName evidence="4">DUF5590 domain-containing protein</fullName>
    </recommendedName>
</protein>
<feature type="transmembrane region" description="Helical" evidence="1">
    <location>
        <begin position="6"/>
        <end position="27"/>
    </location>
</feature>
<accession>A0ABW4YJM0</accession>
<dbReference type="Gene3D" id="3.10.450.40">
    <property type="match status" value="1"/>
</dbReference>